<gene>
    <name evidence="1" type="ORF">SAMD00023353_0400200</name>
</gene>
<keyword evidence="2" id="KW-1185">Reference proteome</keyword>
<dbReference type="AlphaFoldDB" id="A0A1S8A5C7"/>
<dbReference type="Proteomes" id="UP000054516">
    <property type="component" value="Unassembled WGS sequence"/>
</dbReference>
<accession>A0A1S8A5C7</accession>
<proteinExistence type="predicted"/>
<sequence length="66" mass="7314">MEKHCICIIQRLQLSNFVVGSLLVPTSFLLKPAPGPLCEKHGYKPYARVGQTAGSALQFRNRQADD</sequence>
<dbReference type="EMBL" id="DF977449">
    <property type="protein sequence ID" value="GAW25263.1"/>
    <property type="molecule type" value="Genomic_DNA"/>
</dbReference>
<organism evidence="1">
    <name type="scientific">Rosellinia necatrix</name>
    <name type="common">White root-rot fungus</name>
    <dbReference type="NCBI Taxonomy" id="77044"/>
    <lineage>
        <taxon>Eukaryota</taxon>
        <taxon>Fungi</taxon>
        <taxon>Dikarya</taxon>
        <taxon>Ascomycota</taxon>
        <taxon>Pezizomycotina</taxon>
        <taxon>Sordariomycetes</taxon>
        <taxon>Xylariomycetidae</taxon>
        <taxon>Xylariales</taxon>
        <taxon>Xylariaceae</taxon>
        <taxon>Rosellinia</taxon>
    </lineage>
</organism>
<name>A0A1S8A5C7_ROSNE</name>
<evidence type="ECO:0000313" key="1">
    <source>
        <dbReference type="EMBL" id="GAW25263.1"/>
    </source>
</evidence>
<reference evidence="1" key="1">
    <citation type="submission" date="2016-03" db="EMBL/GenBank/DDBJ databases">
        <title>Draft genome sequence of Rosellinia necatrix.</title>
        <authorList>
            <person name="Kanematsu S."/>
        </authorList>
    </citation>
    <scope>NUCLEOTIDE SEQUENCE [LARGE SCALE GENOMIC DNA]</scope>
    <source>
        <strain evidence="1">W97</strain>
    </source>
</reference>
<evidence type="ECO:0000313" key="2">
    <source>
        <dbReference type="Proteomes" id="UP000054516"/>
    </source>
</evidence>
<protein>
    <submittedName>
        <fullName evidence="1">Uncharacterized protein</fullName>
    </submittedName>
</protein>